<dbReference type="EMBL" id="PHWZ01000250">
    <property type="protein sequence ID" value="TEY53013.1"/>
    <property type="molecule type" value="Genomic_DNA"/>
</dbReference>
<sequence length="163" mass="18205">MTEKKNINTYLKESIFQSVTPHKADLQTSNASIIPPHISSSSEKDYPPRIRQSTKTHSNLQQTPTQQPQDHHIQTIQPICKMHAFLGLIPIFVLNFIMIIGRAVSRTRFSNTNTRDLEANSSDSEKEEDGTANNHNSTTATTATVAMTPLKPTRAVLAPERIQ</sequence>
<keyword evidence="2" id="KW-0472">Membrane</keyword>
<accession>A0A4Y8CWJ6</accession>
<feature type="region of interest" description="Disordered" evidence="1">
    <location>
        <begin position="28"/>
        <end position="72"/>
    </location>
</feature>
<gene>
    <name evidence="3" type="ORF">BOTCAL_0251g00030</name>
</gene>
<evidence type="ECO:0000313" key="4">
    <source>
        <dbReference type="Proteomes" id="UP000297299"/>
    </source>
</evidence>
<comment type="caution">
    <text evidence="3">The sequence shown here is derived from an EMBL/GenBank/DDBJ whole genome shotgun (WGS) entry which is preliminary data.</text>
</comment>
<evidence type="ECO:0000256" key="2">
    <source>
        <dbReference type="SAM" id="Phobius"/>
    </source>
</evidence>
<name>A0A4Y8CWJ6_9HELO</name>
<reference evidence="3 4" key="1">
    <citation type="submission" date="2017-11" db="EMBL/GenBank/DDBJ databases">
        <title>Comparative genomics of Botrytis spp.</title>
        <authorList>
            <person name="Valero-Jimenez C.A."/>
            <person name="Tapia P."/>
            <person name="Veloso J."/>
            <person name="Silva-Moreno E."/>
            <person name="Staats M."/>
            <person name="Valdes J.H."/>
            <person name="Van Kan J.A.L."/>
        </authorList>
    </citation>
    <scope>NUCLEOTIDE SEQUENCE [LARGE SCALE GENOMIC DNA]</scope>
    <source>
        <strain evidence="3 4">MUCL2830</strain>
    </source>
</reference>
<feature type="region of interest" description="Disordered" evidence="1">
    <location>
        <begin position="114"/>
        <end position="163"/>
    </location>
</feature>
<organism evidence="3 4">
    <name type="scientific">Botryotinia calthae</name>
    <dbReference type="NCBI Taxonomy" id="38488"/>
    <lineage>
        <taxon>Eukaryota</taxon>
        <taxon>Fungi</taxon>
        <taxon>Dikarya</taxon>
        <taxon>Ascomycota</taxon>
        <taxon>Pezizomycotina</taxon>
        <taxon>Leotiomycetes</taxon>
        <taxon>Helotiales</taxon>
        <taxon>Sclerotiniaceae</taxon>
        <taxon>Botryotinia</taxon>
    </lineage>
</organism>
<keyword evidence="4" id="KW-1185">Reference proteome</keyword>
<proteinExistence type="predicted"/>
<feature type="transmembrane region" description="Helical" evidence="2">
    <location>
        <begin position="84"/>
        <end position="105"/>
    </location>
</feature>
<dbReference type="Proteomes" id="UP000297299">
    <property type="component" value="Unassembled WGS sequence"/>
</dbReference>
<feature type="compositionally biased region" description="Low complexity" evidence="1">
    <location>
        <begin position="131"/>
        <end position="148"/>
    </location>
</feature>
<evidence type="ECO:0008006" key="5">
    <source>
        <dbReference type="Google" id="ProtNLM"/>
    </source>
</evidence>
<evidence type="ECO:0000313" key="3">
    <source>
        <dbReference type="EMBL" id="TEY53013.1"/>
    </source>
</evidence>
<feature type="compositionally biased region" description="Polar residues" evidence="1">
    <location>
        <begin position="51"/>
        <end position="60"/>
    </location>
</feature>
<feature type="compositionally biased region" description="Low complexity" evidence="1">
    <location>
        <begin position="61"/>
        <end position="72"/>
    </location>
</feature>
<keyword evidence="2" id="KW-1133">Transmembrane helix</keyword>
<feature type="compositionally biased region" description="Low complexity" evidence="1">
    <location>
        <begin position="32"/>
        <end position="41"/>
    </location>
</feature>
<keyword evidence="2" id="KW-0812">Transmembrane</keyword>
<evidence type="ECO:0000256" key="1">
    <source>
        <dbReference type="SAM" id="MobiDB-lite"/>
    </source>
</evidence>
<protein>
    <recommendedName>
        <fullName evidence="5">Transmembrane protein</fullName>
    </recommendedName>
</protein>
<dbReference type="AlphaFoldDB" id="A0A4Y8CWJ6"/>